<keyword evidence="3" id="KW-1185">Reference proteome</keyword>
<evidence type="ECO:0000313" key="3">
    <source>
        <dbReference type="Proteomes" id="UP000198211"/>
    </source>
</evidence>
<evidence type="ECO:0000313" key="2">
    <source>
        <dbReference type="EMBL" id="OWZ09183.1"/>
    </source>
</evidence>
<feature type="signal peptide" evidence="1">
    <location>
        <begin position="1"/>
        <end position="28"/>
    </location>
</feature>
<organism evidence="2 3">
    <name type="scientific">Phytophthora megakarya</name>
    <dbReference type="NCBI Taxonomy" id="4795"/>
    <lineage>
        <taxon>Eukaryota</taxon>
        <taxon>Sar</taxon>
        <taxon>Stramenopiles</taxon>
        <taxon>Oomycota</taxon>
        <taxon>Peronosporomycetes</taxon>
        <taxon>Peronosporales</taxon>
        <taxon>Peronosporaceae</taxon>
        <taxon>Phytophthora</taxon>
    </lineage>
</organism>
<protein>
    <submittedName>
        <fullName evidence="2">RxLR effector protein</fullName>
    </submittedName>
</protein>
<gene>
    <name evidence="2" type="ORF">PHMEG_00018152</name>
</gene>
<evidence type="ECO:0000256" key="1">
    <source>
        <dbReference type="SAM" id="SignalP"/>
    </source>
</evidence>
<feature type="chain" id="PRO_5013053364" evidence="1">
    <location>
        <begin position="29"/>
        <end position="183"/>
    </location>
</feature>
<name>A0A225VUS4_9STRA</name>
<proteinExistence type="predicted"/>
<accession>A0A225VUS4</accession>
<dbReference type="AlphaFoldDB" id="A0A225VUS4"/>
<dbReference type="OrthoDB" id="142697at2759"/>
<reference evidence="3" key="1">
    <citation type="submission" date="2017-03" db="EMBL/GenBank/DDBJ databases">
        <title>Phytopthora megakarya and P. palmivora, two closely related causual agents of cacao black pod achieved similar genome size and gene model numbers by different mechanisms.</title>
        <authorList>
            <person name="Ali S."/>
            <person name="Shao J."/>
            <person name="Larry D.J."/>
            <person name="Kronmiller B."/>
            <person name="Shen D."/>
            <person name="Strem M.D."/>
            <person name="Melnick R.L."/>
            <person name="Guiltinan M.J."/>
            <person name="Tyler B.M."/>
            <person name="Meinhardt L.W."/>
            <person name="Bailey B.A."/>
        </authorList>
    </citation>
    <scope>NUCLEOTIDE SEQUENCE [LARGE SCALE GENOMIC DNA]</scope>
    <source>
        <strain evidence="3">zdho120</strain>
    </source>
</reference>
<dbReference type="Proteomes" id="UP000198211">
    <property type="component" value="Unassembled WGS sequence"/>
</dbReference>
<comment type="caution">
    <text evidence="2">The sequence shown here is derived from an EMBL/GenBank/DDBJ whole genome shotgun (WGS) entry which is preliminary data.</text>
</comment>
<dbReference type="EMBL" id="NBNE01002882">
    <property type="protein sequence ID" value="OWZ09183.1"/>
    <property type="molecule type" value="Genomic_DNA"/>
</dbReference>
<sequence length="183" mass="20806">MLPTSRTPLSMYIALLTSVLVLVCSVTAHLEQTTEIAEIPQDRLPGVGGTTTRFLRAGNMDHEVVNGVEDERANVIDYLFKLPLYKLRLKNALKNDVPPLEILRNFEKIKTPPNVEQMVLWVRYALSYRAKMGYYTVDDVHVAQALKDYVAPNLMPHVFRALEKDKSLVKDAVALKEWVVRLT</sequence>
<keyword evidence="1" id="KW-0732">Signal</keyword>